<dbReference type="PROSITE" id="PS52035">
    <property type="entry name" value="PEPTIDASE_M14"/>
    <property type="match status" value="1"/>
</dbReference>
<dbReference type="EMBL" id="QPJK01000003">
    <property type="protein sequence ID" value="RCW72988.1"/>
    <property type="molecule type" value="Genomic_DNA"/>
</dbReference>
<dbReference type="InterPro" id="IPR000834">
    <property type="entry name" value="Peptidase_M14"/>
</dbReference>
<organism evidence="5 6">
    <name type="scientific">Pseudorhodoferax soli</name>
    <dbReference type="NCBI Taxonomy" id="545864"/>
    <lineage>
        <taxon>Bacteria</taxon>
        <taxon>Pseudomonadati</taxon>
        <taxon>Pseudomonadota</taxon>
        <taxon>Betaproteobacteria</taxon>
        <taxon>Burkholderiales</taxon>
        <taxon>Comamonadaceae</taxon>
    </lineage>
</organism>
<dbReference type="OrthoDB" id="5294005at2"/>
<keyword evidence="5" id="KW-0121">Carboxypeptidase</keyword>
<keyword evidence="5" id="KW-0378">Hydrolase</keyword>
<dbReference type="Proteomes" id="UP000252884">
    <property type="component" value="Unassembled WGS sequence"/>
</dbReference>
<evidence type="ECO:0000256" key="2">
    <source>
        <dbReference type="SAM" id="MobiDB-lite"/>
    </source>
</evidence>
<dbReference type="GO" id="GO:0008270">
    <property type="term" value="F:zinc ion binding"/>
    <property type="evidence" value="ECO:0007669"/>
    <property type="project" value="InterPro"/>
</dbReference>
<feature type="compositionally biased region" description="Polar residues" evidence="2">
    <location>
        <begin position="107"/>
        <end position="124"/>
    </location>
</feature>
<accession>A0A368Y115</accession>
<feature type="signal peptide" evidence="3">
    <location>
        <begin position="1"/>
        <end position="20"/>
    </location>
</feature>
<dbReference type="GO" id="GO:0006508">
    <property type="term" value="P:proteolysis"/>
    <property type="evidence" value="ECO:0007669"/>
    <property type="project" value="InterPro"/>
</dbReference>
<reference evidence="5 6" key="1">
    <citation type="submission" date="2018-07" db="EMBL/GenBank/DDBJ databases">
        <title>Genomic Encyclopedia of Type Strains, Phase IV (KMG-IV): sequencing the most valuable type-strain genomes for metagenomic binning, comparative biology and taxonomic classification.</title>
        <authorList>
            <person name="Goeker M."/>
        </authorList>
    </citation>
    <scope>NUCLEOTIDE SEQUENCE [LARGE SCALE GENOMIC DNA]</scope>
    <source>
        <strain evidence="5 6">DSM 21634</strain>
    </source>
</reference>
<dbReference type="Gene3D" id="3.40.630.10">
    <property type="entry name" value="Zn peptidases"/>
    <property type="match status" value="1"/>
</dbReference>
<dbReference type="GO" id="GO:0004181">
    <property type="term" value="F:metallocarboxypeptidase activity"/>
    <property type="evidence" value="ECO:0007669"/>
    <property type="project" value="InterPro"/>
</dbReference>
<feature type="chain" id="PRO_5016934228" evidence="3">
    <location>
        <begin position="21"/>
        <end position="609"/>
    </location>
</feature>
<dbReference type="PROSITE" id="PS51257">
    <property type="entry name" value="PROKAR_LIPOPROTEIN"/>
    <property type="match status" value="1"/>
</dbReference>
<name>A0A368Y115_9BURK</name>
<dbReference type="RefSeq" id="WP_114468357.1">
    <property type="nucleotide sequence ID" value="NZ_QPJK01000003.1"/>
</dbReference>
<evidence type="ECO:0000313" key="6">
    <source>
        <dbReference type="Proteomes" id="UP000252884"/>
    </source>
</evidence>
<sequence>MKLRPSALRALAPAALALLAACGSTPLPPWPSDRPTARTAPAVVNMGSAAAPAAAASAPGPASPAPAVVVEAVPPPGAASAAAPAEVAAGIAPAPYGPEVAARFPEPSTTYQTPGLESGRDQFSSNSEISGWLRDLAAASGGRSRIGLLGLGASQSGTPLEALVLTRAASTDPAALLASGKPTVLLVGQQHGDEPAPAEALLVLARELARGRLEPLLDRINVVLLPRANPDGAAAGKRVTAGGIDMNRDHLLLRTPEARALARLQRDYQPAVTVDAHEYTVVGRFLEKFGAIQKFDALVQYATTANLSEFMPRASEEWFRRPLVAALNREGLSNEWYYTTSTDPNDLRISMGGTQPDTGRNVFGLRNSVSLLLETRGVGIGRLHIQRRVHTQVVALTSVLQSASQRAEDLGKVRSYMDREAAGNACRGEVVTSAGPTLQRRALVMLDPATGADRSIDVDWNSALELRPLKARGRPCGYWLAAASTQAVERLQQLGVQVMRVAEPGAVLGESYRETARTSGERSDVRGAIADAAPIVQVEVALARGVLDTPMGSYYVPLSQPLANLVVAALEPDTQNSFFANRVVDALQSQARVVGEPTMRLEPLPAGGF</sequence>
<keyword evidence="3" id="KW-0732">Signal</keyword>
<gene>
    <name evidence="5" type="ORF">DES41_103596</name>
</gene>
<feature type="active site" description="Proton donor/acceptor" evidence="1">
    <location>
        <position position="374"/>
    </location>
</feature>
<dbReference type="AlphaFoldDB" id="A0A368Y115"/>
<evidence type="ECO:0000256" key="1">
    <source>
        <dbReference type="PROSITE-ProRule" id="PRU01379"/>
    </source>
</evidence>
<dbReference type="CDD" id="cd06242">
    <property type="entry name" value="M14-like"/>
    <property type="match status" value="1"/>
</dbReference>
<protein>
    <submittedName>
        <fullName evidence="5">Zinc carboxypeptidase</fullName>
    </submittedName>
</protein>
<dbReference type="Pfam" id="PF00246">
    <property type="entry name" value="Peptidase_M14"/>
    <property type="match status" value="1"/>
</dbReference>
<keyword evidence="6" id="KW-1185">Reference proteome</keyword>
<feature type="domain" description="Peptidase M14" evidence="4">
    <location>
        <begin position="122"/>
        <end position="403"/>
    </location>
</feature>
<evidence type="ECO:0000313" key="5">
    <source>
        <dbReference type="EMBL" id="RCW72988.1"/>
    </source>
</evidence>
<comment type="similarity">
    <text evidence="1">Belongs to the peptidase M14 family.</text>
</comment>
<feature type="region of interest" description="Disordered" evidence="2">
    <location>
        <begin position="100"/>
        <end position="124"/>
    </location>
</feature>
<comment type="caution">
    <text evidence="5">The sequence shown here is derived from an EMBL/GenBank/DDBJ whole genome shotgun (WGS) entry which is preliminary data.</text>
</comment>
<proteinExistence type="inferred from homology"/>
<dbReference type="SUPFAM" id="SSF53187">
    <property type="entry name" value="Zn-dependent exopeptidases"/>
    <property type="match status" value="1"/>
</dbReference>
<evidence type="ECO:0000259" key="4">
    <source>
        <dbReference type="PROSITE" id="PS52035"/>
    </source>
</evidence>
<evidence type="ECO:0000256" key="3">
    <source>
        <dbReference type="SAM" id="SignalP"/>
    </source>
</evidence>
<keyword evidence="5" id="KW-0645">Protease</keyword>